<dbReference type="GO" id="GO:0003995">
    <property type="term" value="F:acyl-CoA dehydrogenase activity"/>
    <property type="evidence" value="ECO:0007669"/>
    <property type="project" value="InterPro"/>
</dbReference>
<dbReference type="SUPFAM" id="SSF56645">
    <property type="entry name" value="Acyl-CoA dehydrogenase NM domain-like"/>
    <property type="match status" value="1"/>
</dbReference>
<dbReference type="SUPFAM" id="SSF47203">
    <property type="entry name" value="Acyl-CoA dehydrogenase C-terminal domain-like"/>
    <property type="match status" value="1"/>
</dbReference>
<dbReference type="PANTHER" id="PTHR43884:SF12">
    <property type="entry name" value="ISOVALERYL-COA DEHYDROGENASE, MITOCHONDRIAL-RELATED"/>
    <property type="match status" value="1"/>
</dbReference>
<dbReference type="Pfam" id="PF02770">
    <property type="entry name" value="Acyl-CoA_dh_M"/>
    <property type="match status" value="1"/>
</dbReference>
<dbReference type="GO" id="GO:0050660">
    <property type="term" value="F:flavin adenine dinucleotide binding"/>
    <property type="evidence" value="ECO:0007669"/>
    <property type="project" value="InterPro"/>
</dbReference>
<dbReference type="FunFam" id="1.20.140.10:FF:000001">
    <property type="entry name" value="Acyl-CoA dehydrogenase"/>
    <property type="match status" value="1"/>
</dbReference>
<dbReference type="InterPro" id="IPR009075">
    <property type="entry name" value="AcylCo_DH/oxidase_C"/>
</dbReference>
<dbReference type="EMBL" id="JABWGN010000008">
    <property type="protein sequence ID" value="NUW34120.1"/>
    <property type="molecule type" value="Genomic_DNA"/>
</dbReference>
<keyword evidence="4 6" id="KW-0274">FAD</keyword>
<sequence length="387" mass="41847">MDFELTDEQRAFRETLRAFVDKEIVPVATEWEHSGRYPTEIVDTMRRMGLFGLSVPEEYGGLGADMVSFALVFEEIARGWMGVAGILGSHSIACWMIARHGTDEQKRRHLPDLAAGARRTGIALTEPAAGTDLQGIRTRAVRDGDHYVVTGTKTWITNARHADPLPVLVKTAVTEPAHRGMSVLLVDPSSEGFTVSRDLPKLGYKGTETCEVVLDGVRVPASALLGGVEGRGMQQVLGGLETGRVNIAARAVGVAQAAYDAALSYARERTAFGQPIADFQAVQLKLADLATEIQAARLLTYWAASRADGGGRIDMEAGMAKYFASEVALKASLEAMRIHGGYGYSQEFVVERLYRDAPLMAIGEGTNDIQRLVIARALVAGKGRIGW</sequence>
<evidence type="ECO:0000259" key="7">
    <source>
        <dbReference type="Pfam" id="PF00441"/>
    </source>
</evidence>
<organism evidence="10 11">
    <name type="scientific">Nonomuraea montanisoli</name>
    <dbReference type="NCBI Taxonomy" id="2741721"/>
    <lineage>
        <taxon>Bacteria</taxon>
        <taxon>Bacillati</taxon>
        <taxon>Actinomycetota</taxon>
        <taxon>Actinomycetes</taxon>
        <taxon>Streptosporangiales</taxon>
        <taxon>Streptosporangiaceae</taxon>
        <taxon>Nonomuraea</taxon>
    </lineage>
</organism>
<dbReference type="Pfam" id="PF02771">
    <property type="entry name" value="Acyl-CoA_dh_N"/>
    <property type="match status" value="1"/>
</dbReference>
<dbReference type="InterPro" id="IPR036250">
    <property type="entry name" value="AcylCo_DH-like_C"/>
</dbReference>
<accession>A0A7Y6IAZ0</accession>
<evidence type="ECO:0000256" key="5">
    <source>
        <dbReference type="ARBA" id="ARBA00023002"/>
    </source>
</evidence>
<evidence type="ECO:0000313" key="10">
    <source>
        <dbReference type="EMBL" id="NUW34120.1"/>
    </source>
</evidence>
<dbReference type="InterPro" id="IPR046373">
    <property type="entry name" value="Acyl-CoA_Oxase/DH_mid-dom_sf"/>
</dbReference>
<gene>
    <name evidence="10" type="ORF">HTZ77_22170</name>
</gene>
<evidence type="ECO:0000256" key="6">
    <source>
        <dbReference type="RuleBase" id="RU362125"/>
    </source>
</evidence>
<comment type="cofactor">
    <cofactor evidence="1 6">
        <name>FAD</name>
        <dbReference type="ChEBI" id="CHEBI:57692"/>
    </cofactor>
</comment>
<evidence type="ECO:0000256" key="1">
    <source>
        <dbReference type="ARBA" id="ARBA00001974"/>
    </source>
</evidence>
<dbReference type="RefSeq" id="WP_175591564.1">
    <property type="nucleotide sequence ID" value="NZ_JABWGN010000008.1"/>
</dbReference>
<dbReference type="Gene3D" id="1.10.540.10">
    <property type="entry name" value="Acyl-CoA dehydrogenase/oxidase, N-terminal domain"/>
    <property type="match status" value="1"/>
</dbReference>
<evidence type="ECO:0000256" key="2">
    <source>
        <dbReference type="ARBA" id="ARBA00009347"/>
    </source>
</evidence>
<dbReference type="InterPro" id="IPR013786">
    <property type="entry name" value="AcylCoA_DH/ox_N"/>
</dbReference>
<evidence type="ECO:0000259" key="8">
    <source>
        <dbReference type="Pfam" id="PF02770"/>
    </source>
</evidence>
<feature type="domain" description="Acyl-CoA oxidase/dehydrogenase middle" evidence="8">
    <location>
        <begin position="122"/>
        <end position="217"/>
    </location>
</feature>
<dbReference type="InterPro" id="IPR009100">
    <property type="entry name" value="AcylCoA_DH/oxidase_NM_dom_sf"/>
</dbReference>
<dbReference type="Gene3D" id="1.20.140.10">
    <property type="entry name" value="Butyryl-CoA Dehydrogenase, subunit A, domain 3"/>
    <property type="match status" value="1"/>
</dbReference>
<dbReference type="PANTHER" id="PTHR43884">
    <property type="entry name" value="ACYL-COA DEHYDROGENASE"/>
    <property type="match status" value="1"/>
</dbReference>
<evidence type="ECO:0000256" key="4">
    <source>
        <dbReference type="ARBA" id="ARBA00022827"/>
    </source>
</evidence>
<name>A0A7Y6IAZ0_9ACTN</name>
<keyword evidence="11" id="KW-1185">Reference proteome</keyword>
<dbReference type="InterPro" id="IPR006091">
    <property type="entry name" value="Acyl-CoA_Oxase/DH_mid-dom"/>
</dbReference>
<dbReference type="InterPro" id="IPR006089">
    <property type="entry name" value="Acyl-CoA_DH_CS"/>
</dbReference>
<feature type="domain" description="Acyl-CoA dehydrogenase/oxidase C-terminal" evidence="7">
    <location>
        <begin position="230"/>
        <end position="378"/>
    </location>
</feature>
<evidence type="ECO:0000259" key="9">
    <source>
        <dbReference type="Pfam" id="PF02771"/>
    </source>
</evidence>
<dbReference type="Gene3D" id="2.40.110.10">
    <property type="entry name" value="Butyryl-CoA Dehydrogenase, subunit A, domain 2"/>
    <property type="match status" value="1"/>
</dbReference>
<dbReference type="PROSITE" id="PS00072">
    <property type="entry name" value="ACYL_COA_DH_1"/>
    <property type="match status" value="1"/>
</dbReference>
<dbReference type="AlphaFoldDB" id="A0A7Y6IAZ0"/>
<comment type="similarity">
    <text evidence="2 6">Belongs to the acyl-CoA dehydrogenase family.</text>
</comment>
<dbReference type="PIRSF" id="PIRSF016578">
    <property type="entry name" value="HsaA"/>
    <property type="match status" value="1"/>
</dbReference>
<dbReference type="Proteomes" id="UP000586042">
    <property type="component" value="Unassembled WGS sequence"/>
</dbReference>
<reference evidence="10 11" key="1">
    <citation type="submission" date="2020-06" db="EMBL/GenBank/DDBJ databases">
        <title>Nonomuraea sp. SMC257, a novel actinomycete isolated from soil.</title>
        <authorList>
            <person name="Chanama M."/>
        </authorList>
    </citation>
    <scope>NUCLEOTIDE SEQUENCE [LARGE SCALE GENOMIC DNA]</scope>
    <source>
        <strain evidence="10 11">SMC257</strain>
    </source>
</reference>
<dbReference type="FunFam" id="2.40.110.10:FF:000002">
    <property type="entry name" value="Acyl-CoA dehydrogenase fadE12"/>
    <property type="match status" value="1"/>
</dbReference>
<protein>
    <submittedName>
        <fullName evidence="10">Acyl-CoA dehydrogenase family protein</fullName>
    </submittedName>
</protein>
<dbReference type="InterPro" id="IPR037069">
    <property type="entry name" value="AcylCoA_DH/ox_N_sf"/>
</dbReference>
<dbReference type="Pfam" id="PF00441">
    <property type="entry name" value="Acyl-CoA_dh_1"/>
    <property type="match status" value="1"/>
</dbReference>
<evidence type="ECO:0000313" key="11">
    <source>
        <dbReference type="Proteomes" id="UP000586042"/>
    </source>
</evidence>
<keyword evidence="5 6" id="KW-0560">Oxidoreductase</keyword>
<keyword evidence="3 6" id="KW-0285">Flavoprotein</keyword>
<evidence type="ECO:0000256" key="3">
    <source>
        <dbReference type="ARBA" id="ARBA00022630"/>
    </source>
</evidence>
<proteinExistence type="inferred from homology"/>
<feature type="domain" description="Acyl-CoA dehydrogenase/oxidase N-terminal" evidence="9">
    <location>
        <begin position="6"/>
        <end position="116"/>
    </location>
</feature>
<dbReference type="FunFam" id="1.10.540.10:FF:000002">
    <property type="entry name" value="Acyl-CoA dehydrogenase FadE19"/>
    <property type="match status" value="1"/>
</dbReference>
<comment type="caution">
    <text evidence="10">The sequence shown here is derived from an EMBL/GenBank/DDBJ whole genome shotgun (WGS) entry which is preliminary data.</text>
</comment>